<reference evidence="2 3" key="1">
    <citation type="submission" date="2015-09" db="EMBL/GenBank/DDBJ databases">
        <title>Draft Genome Sequence of Bradyrhizobium manausense Strain BR 3351T, a Novel Symbiotic Nitrogen-Fixing Alphaproteobacterium Isolated from Brazilian Amazon Rain Forest.</title>
        <authorList>
            <person name="De Araujo J.L."/>
            <person name="Zilli J.E."/>
        </authorList>
    </citation>
    <scope>NUCLEOTIDE SEQUENCE [LARGE SCALE GENOMIC DNA]</scope>
    <source>
        <strain evidence="2 3">BR3351</strain>
    </source>
</reference>
<dbReference type="Proteomes" id="UP000051936">
    <property type="component" value="Unassembled WGS sequence"/>
</dbReference>
<dbReference type="SUPFAM" id="SSF48452">
    <property type="entry name" value="TPR-like"/>
    <property type="match status" value="1"/>
</dbReference>
<sequence>MPGRPAQDSRIPEELKARLEAWRSGNDVIAAAELVETAIVEGREKEAERAARSLVREGSEATPLVKKQAALLLERLEPDASSQTGIEIGPLRRHVYRYPEDALSWVDLALGYVTHGEKDKAKRAMTVALQLAPADRHVLRSAARMHLHLDDPEQAHDVLKRNPATKFDPWLVAGEIALSSAAGRKPQFFKVGIDMVEDGGFQPLHLSELASAIGTVHLRDGNRRARKLFRTSLVDPTGNSLAQAEWANPHLGGELVTSKQIDRVLDSGEARAFHAYWRGDFNGVIKVCEQWTMEEPFASKPYAVGSSTAITIGDFDLGLRLAQRGLKLEPDSLLFRNHLAYALIEKGEYPRAAQILRQALVKKQTVDEPAEYLVATASMLSMRIGDIDDGIAGYKAVIATFKRQGNRNMEASAAAYLALEAARAGTATASEFIKQAEDLAKDLHYAPDCKVVLQRAKRWQAAVEHRLRVTRGE</sequence>
<dbReference type="EMBL" id="LJYG01000047">
    <property type="protein sequence ID" value="KRQ14684.1"/>
    <property type="molecule type" value="Genomic_DNA"/>
</dbReference>
<dbReference type="PROSITE" id="PS50005">
    <property type="entry name" value="TPR"/>
    <property type="match status" value="1"/>
</dbReference>
<dbReference type="InterPro" id="IPR011990">
    <property type="entry name" value="TPR-like_helical_dom_sf"/>
</dbReference>
<keyword evidence="3" id="KW-1185">Reference proteome</keyword>
<evidence type="ECO:0000313" key="2">
    <source>
        <dbReference type="EMBL" id="KRQ14684.1"/>
    </source>
</evidence>
<feature type="repeat" description="TPR" evidence="1">
    <location>
        <begin position="102"/>
        <end position="135"/>
    </location>
</feature>
<evidence type="ECO:0008006" key="4">
    <source>
        <dbReference type="Google" id="ProtNLM"/>
    </source>
</evidence>
<dbReference type="AlphaFoldDB" id="A0A0R3E4H3"/>
<keyword evidence="1" id="KW-0802">TPR repeat</keyword>
<name>A0A0R3E4H3_9BRAD</name>
<dbReference type="Pfam" id="PF13432">
    <property type="entry name" value="TPR_16"/>
    <property type="match status" value="1"/>
</dbReference>
<evidence type="ECO:0000313" key="3">
    <source>
        <dbReference type="Proteomes" id="UP000051936"/>
    </source>
</evidence>
<proteinExistence type="predicted"/>
<accession>A0A0R3E4H3</accession>
<dbReference type="Gene3D" id="1.25.40.10">
    <property type="entry name" value="Tetratricopeptide repeat domain"/>
    <property type="match status" value="2"/>
</dbReference>
<comment type="caution">
    <text evidence="2">The sequence shown here is derived from an EMBL/GenBank/DDBJ whole genome shotgun (WGS) entry which is preliminary data.</text>
</comment>
<dbReference type="InterPro" id="IPR019734">
    <property type="entry name" value="TPR_rpt"/>
</dbReference>
<dbReference type="STRING" id="989370.AOQ71_12420"/>
<evidence type="ECO:0000256" key="1">
    <source>
        <dbReference type="PROSITE-ProRule" id="PRU00339"/>
    </source>
</evidence>
<protein>
    <recommendedName>
        <fullName evidence="4">Tetratricopeptide repeat protein</fullName>
    </recommendedName>
</protein>
<gene>
    <name evidence="2" type="ORF">AOQ71_12420</name>
</gene>
<organism evidence="2 3">
    <name type="scientific">Bradyrhizobium manausense</name>
    <dbReference type="NCBI Taxonomy" id="989370"/>
    <lineage>
        <taxon>Bacteria</taxon>
        <taxon>Pseudomonadati</taxon>
        <taxon>Pseudomonadota</taxon>
        <taxon>Alphaproteobacteria</taxon>
        <taxon>Hyphomicrobiales</taxon>
        <taxon>Nitrobacteraceae</taxon>
        <taxon>Bradyrhizobium</taxon>
    </lineage>
</organism>